<protein>
    <submittedName>
        <fullName evidence="2">Uncharacterized protein</fullName>
    </submittedName>
</protein>
<name>A0AAV3XTJ6_9CYAN</name>
<evidence type="ECO:0000313" key="3">
    <source>
        <dbReference type="Proteomes" id="UP001050975"/>
    </source>
</evidence>
<evidence type="ECO:0000256" key="1">
    <source>
        <dbReference type="SAM" id="MobiDB-lite"/>
    </source>
</evidence>
<feature type="region of interest" description="Disordered" evidence="1">
    <location>
        <begin position="1"/>
        <end position="30"/>
    </location>
</feature>
<proteinExistence type="predicted"/>
<gene>
    <name evidence="2" type="ORF">MiSe_88610</name>
</gene>
<comment type="caution">
    <text evidence="2">The sequence shown here is derived from an EMBL/GenBank/DDBJ whole genome shotgun (WGS) entry which is preliminary data.</text>
</comment>
<organism evidence="2 3">
    <name type="scientific">Microseira wollei NIES-4236</name>
    <dbReference type="NCBI Taxonomy" id="2530354"/>
    <lineage>
        <taxon>Bacteria</taxon>
        <taxon>Bacillati</taxon>
        <taxon>Cyanobacteriota</taxon>
        <taxon>Cyanophyceae</taxon>
        <taxon>Oscillatoriophycideae</taxon>
        <taxon>Aerosakkonematales</taxon>
        <taxon>Aerosakkonemataceae</taxon>
        <taxon>Microseira</taxon>
    </lineage>
</organism>
<accession>A0AAV3XTJ6</accession>
<evidence type="ECO:0000313" key="2">
    <source>
        <dbReference type="EMBL" id="GET44035.1"/>
    </source>
</evidence>
<dbReference type="EMBL" id="BLAY01000282">
    <property type="protein sequence ID" value="GET44035.1"/>
    <property type="molecule type" value="Genomic_DNA"/>
</dbReference>
<sequence>MNNENEQKNEGIVSSGNQAQAKSSSDLDRK</sequence>
<dbReference type="Proteomes" id="UP001050975">
    <property type="component" value="Unassembled WGS sequence"/>
</dbReference>
<dbReference type="AlphaFoldDB" id="A0AAV3XTJ6"/>
<feature type="compositionally biased region" description="Polar residues" evidence="1">
    <location>
        <begin position="12"/>
        <end position="24"/>
    </location>
</feature>
<keyword evidence="3" id="KW-1185">Reference proteome</keyword>
<reference evidence="2" key="1">
    <citation type="submission" date="2019-10" db="EMBL/GenBank/DDBJ databases">
        <title>Draft genome sequece of Microseira wollei NIES-4236.</title>
        <authorList>
            <person name="Yamaguchi H."/>
            <person name="Suzuki S."/>
            <person name="Kawachi M."/>
        </authorList>
    </citation>
    <scope>NUCLEOTIDE SEQUENCE</scope>
    <source>
        <strain evidence="2">NIES-4236</strain>
    </source>
</reference>